<name>A0A9D1CQX0_9FIRM</name>
<dbReference type="AlphaFoldDB" id="A0A9D1CQX0"/>
<evidence type="ECO:0000313" key="2">
    <source>
        <dbReference type="EMBL" id="HIQ71947.1"/>
    </source>
</evidence>
<dbReference type="EMBL" id="DVFJ01000024">
    <property type="protein sequence ID" value="HIQ71947.1"/>
    <property type="molecule type" value="Genomic_DNA"/>
</dbReference>
<dbReference type="GO" id="GO:0004553">
    <property type="term" value="F:hydrolase activity, hydrolyzing O-glycosyl compounds"/>
    <property type="evidence" value="ECO:0007669"/>
    <property type="project" value="InterPro"/>
</dbReference>
<dbReference type="InterPro" id="IPR006103">
    <property type="entry name" value="Glyco_hydro_2_cat"/>
</dbReference>
<evidence type="ECO:0000259" key="1">
    <source>
        <dbReference type="Pfam" id="PF02836"/>
    </source>
</evidence>
<proteinExistence type="predicted"/>
<dbReference type="SUPFAM" id="SSF51445">
    <property type="entry name" value="(Trans)glycosidases"/>
    <property type="match status" value="1"/>
</dbReference>
<dbReference type="Pfam" id="PF02836">
    <property type="entry name" value="Glyco_hydro_2_C"/>
    <property type="match status" value="1"/>
</dbReference>
<accession>A0A9D1CQX0</accession>
<reference evidence="2" key="1">
    <citation type="submission" date="2020-10" db="EMBL/GenBank/DDBJ databases">
        <authorList>
            <person name="Gilroy R."/>
        </authorList>
    </citation>
    <scope>NUCLEOTIDE SEQUENCE</scope>
    <source>
        <strain evidence="2">ChiSxjej2B14-6234</strain>
    </source>
</reference>
<dbReference type="InterPro" id="IPR051913">
    <property type="entry name" value="GH2_Domain-Containing"/>
</dbReference>
<dbReference type="InterPro" id="IPR017853">
    <property type="entry name" value="GH"/>
</dbReference>
<dbReference type="GO" id="GO:0005975">
    <property type="term" value="P:carbohydrate metabolic process"/>
    <property type="evidence" value="ECO:0007669"/>
    <property type="project" value="InterPro"/>
</dbReference>
<dbReference type="PANTHER" id="PTHR42732:SF1">
    <property type="entry name" value="BETA-MANNOSIDASE"/>
    <property type="match status" value="1"/>
</dbReference>
<reference evidence="2" key="2">
    <citation type="journal article" date="2021" name="PeerJ">
        <title>Extensive microbial diversity within the chicken gut microbiome revealed by metagenomics and culture.</title>
        <authorList>
            <person name="Gilroy R."/>
            <person name="Ravi A."/>
            <person name="Getino M."/>
            <person name="Pursley I."/>
            <person name="Horton D.L."/>
            <person name="Alikhan N.F."/>
            <person name="Baker D."/>
            <person name="Gharbi K."/>
            <person name="Hall N."/>
            <person name="Watson M."/>
            <person name="Adriaenssens E.M."/>
            <person name="Foster-Nyarko E."/>
            <person name="Jarju S."/>
            <person name="Secka A."/>
            <person name="Antonio M."/>
            <person name="Oren A."/>
            <person name="Chaudhuri R.R."/>
            <person name="La Ragione R."/>
            <person name="Hildebrand F."/>
            <person name="Pallen M.J."/>
        </authorList>
    </citation>
    <scope>NUCLEOTIDE SEQUENCE</scope>
    <source>
        <strain evidence="2">ChiSxjej2B14-6234</strain>
    </source>
</reference>
<sequence>MEFIDLSGLWQCDIPGQRATVRLPGTLDENGVGHPDAGTNQWHPDESGNAVLQSAGVIATRLTRRFTYEGPASFSRALRWTPPQGKRVFLECERSRCLSLRVNGAPVPPFVEPSLSTPHVFEVTGLLTGDDLLTLVCDNSYPGWPREDIVYSSAATDETQTNWNGLLGYLRLRVEEPVFLHALRAYPRGGALDVCADVSAQTACEVELRIDCEALEAPVRRQARLAPGLQEVRLAGLPLQPSVQRWDEADGRLYELTAALGASSRTVRLGIRDFGAQGGHLQLNGRNIFLRGEANCAVFPETGHPPMDAASWRQILSVYRSYGVNCMRFHSHCPPQAAFEAADEMGMMMQPELSHWNPRDAFTAPQSRAYYRAELEQTLRMLANHPSFVMLSLGNELQADEAGHAFMAQLMDLARSLDPTRLYATGSNNHYGQRGCDDASDFYTSSNVGELDLRATNCNMQGWLNRRYPDLCTDYTPAVDALRKGHDQPVFSFEVGQFEVLPDFDGLDGYRGVTDPANLRLVRDKVEQGGLMPIWKRCVEASGELALLCYRAEVEAALRTPGMSGISLLGLQDFPGQGTALVGMLDPHLKPKPYAFARPERFARFFTGELPLALLPKCTYQSAETLRVRLRMANYGRVDLHGAPVWSLEGAGLQGELPAVSAPAGGLTDLGELALPLAGVTRASRLTLRISLCGRSNAYPVWVYPDERPVCPANVHECRALDDAALDVLAHGGTVYLAPDSTPEALPHSIQGQFSTDFWSVGTFAGQEGGMGQLIDAAHPLFEGFPTECHTDWQWWPMAGRRAAILPRPMQAIVAELDSYAYLRPMAQLLECRCGGGRVLLSTLGLHALEQYPEARALQGCIYRYLGGRPALPQQEMTVQELRAIVRPVR</sequence>
<dbReference type="Proteomes" id="UP000886887">
    <property type="component" value="Unassembled WGS sequence"/>
</dbReference>
<protein>
    <recommendedName>
        <fullName evidence="1">Glycoside hydrolase family 2 catalytic domain-containing protein</fullName>
    </recommendedName>
</protein>
<gene>
    <name evidence="2" type="ORF">IAB73_07060</name>
</gene>
<comment type="caution">
    <text evidence="2">The sequence shown here is derived from an EMBL/GenBank/DDBJ whole genome shotgun (WGS) entry which is preliminary data.</text>
</comment>
<feature type="domain" description="Glycoside hydrolase family 2 catalytic" evidence="1">
    <location>
        <begin position="279"/>
        <end position="450"/>
    </location>
</feature>
<dbReference type="Gene3D" id="3.20.20.80">
    <property type="entry name" value="Glycosidases"/>
    <property type="match status" value="1"/>
</dbReference>
<organism evidence="2 3">
    <name type="scientific">Candidatus Onthenecus intestinigallinarum</name>
    <dbReference type="NCBI Taxonomy" id="2840875"/>
    <lineage>
        <taxon>Bacteria</taxon>
        <taxon>Bacillati</taxon>
        <taxon>Bacillota</taxon>
        <taxon>Clostridia</taxon>
        <taxon>Eubacteriales</taxon>
        <taxon>Candidatus Onthenecus</taxon>
    </lineage>
</organism>
<dbReference type="PANTHER" id="PTHR42732">
    <property type="entry name" value="BETA-GALACTOSIDASE"/>
    <property type="match status" value="1"/>
</dbReference>
<evidence type="ECO:0000313" key="3">
    <source>
        <dbReference type="Proteomes" id="UP000886887"/>
    </source>
</evidence>